<dbReference type="EMBL" id="WNKS01000004">
    <property type="protein sequence ID" value="MTV30688.1"/>
    <property type="molecule type" value="Genomic_DNA"/>
</dbReference>
<reference evidence="1 2" key="1">
    <citation type="submission" date="2019-11" db="EMBL/GenBank/DDBJ databases">
        <title>Whole-genome sequence of a Rhodoblastus acidophilus DSM 142.</title>
        <authorList>
            <person name="Kyndt J.A."/>
            <person name="Meyer T.E."/>
        </authorList>
    </citation>
    <scope>NUCLEOTIDE SEQUENCE [LARGE SCALE GENOMIC DNA]</scope>
    <source>
        <strain evidence="1 2">DSM 142</strain>
    </source>
</reference>
<dbReference type="Proteomes" id="UP000439113">
    <property type="component" value="Unassembled WGS sequence"/>
</dbReference>
<proteinExistence type="predicted"/>
<evidence type="ECO:0000313" key="1">
    <source>
        <dbReference type="EMBL" id="MTV30688.1"/>
    </source>
</evidence>
<evidence type="ECO:0000313" key="2">
    <source>
        <dbReference type="Proteomes" id="UP000439113"/>
    </source>
</evidence>
<dbReference type="AlphaFoldDB" id="A0A6N8DK36"/>
<dbReference type="RefSeq" id="WP_155445375.1">
    <property type="nucleotide sequence ID" value="NZ_JAOQNR010000005.1"/>
</dbReference>
<organism evidence="1 2">
    <name type="scientific">Rhodoblastus acidophilus</name>
    <name type="common">Rhodopseudomonas acidophila</name>
    <dbReference type="NCBI Taxonomy" id="1074"/>
    <lineage>
        <taxon>Bacteria</taxon>
        <taxon>Pseudomonadati</taxon>
        <taxon>Pseudomonadota</taxon>
        <taxon>Alphaproteobacteria</taxon>
        <taxon>Hyphomicrobiales</taxon>
        <taxon>Rhodoblastaceae</taxon>
        <taxon>Rhodoblastus</taxon>
    </lineage>
</organism>
<comment type="caution">
    <text evidence="1">The sequence shown here is derived from an EMBL/GenBank/DDBJ whole genome shotgun (WGS) entry which is preliminary data.</text>
</comment>
<dbReference type="OrthoDB" id="8452401at2"/>
<accession>A0A6N8DK36</accession>
<gene>
    <name evidence="1" type="ORF">GJ654_06730</name>
</gene>
<sequence length="132" mass="14656">MSTLPGIRRAGPVRVTTAKDAVREFRREAGWREEEGDVPLSFPVVWMKHPAIAEPIRIAAEEVGLPVHESQEFRYAQPLQVDVEYNLMLELKYEADPARLVATAQIVAPSGVIIGTVVSKLRLIAMQPDLPS</sequence>
<name>A0A6N8DK36_RHOAC</name>
<protein>
    <submittedName>
        <fullName evidence="1">Uncharacterized protein</fullName>
    </submittedName>
</protein>